<dbReference type="GO" id="GO:0042597">
    <property type="term" value="C:periplasmic space"/>
    <property type="evidence" value="ECO:0007669"/>
    <property type="project" value="UniProtKB-SubCell"/>
</dbReference>
<dbReference type="SUPFAM" id="SSF49503">
    <property type="entry name" value="Cupredoxins"/>
    <property type="match status" value="1"/>
</dbReference>
<evidence type="ECO:0000256" key="6">
    <source>
        <dbReference type="SAM" id="SignalP"/>
    </source>
</evidence>
<evidence type="ECO:0000256" key="1">
    <source>
        <dbReference type="ARBA" id="ARBA00004418"/>
    </source>
</evidence>
<dbReference type="PANTHER" id="PTHR36507">
    <property type="entry name" value="BLL1555 PROTEIN"/>
    <property type="match status" value="1"/>
</dbReference>
<evidence type="ECO:0000256" key="4">
    <source>
        <dbReference type="ARBA" id="ARBA00022982"/>
    </source>
</evidence>
<keyword evidence="6" id="KW-0732">Signal</keyword>
<dbReference type="GO" id="GO:0005507">
    <property type="term" value="F:copper ion binding"/>
    <property type="evidence" value="ECO:0007669"/>
    <property type="project" value="InterPro"/>
</dbReference>
<dbReference type="Proteomes" id="UP000655868">
    <property type="component" value="Unassembled WGS sequence"/>
</dbReference>
<dbReference type="InterPro" id="IPR002386">
    <property type="entry name" value="Amicyanin/Pseudoazurin"/>
</dbReference>
<dbReference type="PROSITE" id="PS51257">
    <property type="entry name" value="PROKAR_LIPOPROTEIN"/>
    <property type="match status" value="1"/>
</dbReference>
<feature type="binding site" evidence="5">
    <location>
        <position position="134"/>
    </location>
    <ligand>
        <name>Cu cation</name>
        <dbReference type="ChEBI" id="CHEBI:23378"/>
    </ligand>
</feature>
<feature type="domain" description="EfeO-type cupredoxin-like" evidence="7">
    <location>
        <begin position="59"/>
        <end position="146"/>
    </location>
</feature>
<dbReference type="Pfam" id="PF13473">
    <property type="entry name" value="Cupredoxin_1"/>
    <property type="match status" value="1"/>
</dbReference>
<feature type="signal peptide" evidence="6">
    <location>
        <begin position="1"/>
        <end position="28"/>
    </location>
</feature>
<gene>
    <name evidence="8" type="ORF">JGU71_06640</name>
</gene>
<dbReference type="AlphaFoldDB" id="A0A934NNT2"/>
<proteinExistence type="predicted"/>
<dbReference type="InterPro" id="IPR052721">
    <property type="entry name" value="ET_Amicyanin"/>
</dbReference>
<evidence type="ECO:0000313" key="8">
    <source>
        <dbReference type="EMBL" id="MBJ8338555.1"/>
    </source>
</evidence>
<dbReference type="InterPro" id="IPR028096">
    <property type="entry name" value="EfeO_Cupredoxin"/>
</dbReference>
<dbReference type="Gene3D" id="2.60.40.420">
    <property type="entry name" value="Cupredoxins - blue copper proteins"/>
    <property type="match status" value="1"/>
</dbReference>
<dbReference type="PANTHER" id="PTHR36507:SF1">
    <property type="entry name" value="BLL1555 PROTEIN"/>
    <property type="match status" value="1"/>
</dbReference>
<sequence>MTGQFRNASRRARVAAIAVAAISLVVFSAGCAQQDPADDAAASSTIAVPGAPAPTTTTPAPDPVTTIDVSDMKFSPQSITIEAGQTVRWEFDDDGKAHNVTGLRDIGLIINSPIMKEGEYSVTFDKPGTYDYICALHQEMTGTIVVE</sequence>
<keyword evidence="9" id="KW-1185">Reference proteome</keyword>
<dbReference type="GO" id="GO:0009055">
    <property type="term" value="F:electron transfer activity"/>
    <property type="evidence" value="ECO:0007669"/>
    <property type="project" value="InterPro"/>
</dbReference>
<dbReference type="PRINTS" id="PR00155">
    <property type="entry name" value="AMICYANIN"/>
</dbReference>
<keyword evidence="2" id="KW-0813">Transport</keyword>
<evidence type="ECO:0000256" key="3">
    <source>
        <dbReference type="ARBA" id="ARBA00022764"/>
    </source>
</evidence>
<evidence type="ECO:0000256" key="5">
    <source>
        <dbReference type="PIRSR" id="PIRSR602386-1"/>
    </source>
</evidence>
<organism evidence="8 9">
    <name type="scientific">Antrihabitans stalagmiti</name>
    <dbReference type="NCBI Taxonomy" id="2799499"/>
    <lineage>
        <taxon>Bacteria</taxon>
        <taxon>Bacillati</taxon>
        <taxon>Actinomycetota</taxon>
        <taxon>Actinomycetes</taxon>
        <taxon>Mycobacteriales</taxon>
        <taxon>Nocardiaceae</taxon>
        <taxon>Antrihabitans</taxon>
    </lineage>
</organism>
<protein>
    <submittedName>
        <fullName evidence="8">Cupredoxin domain-containing protein</fullName>
    </submittedName>
</protein>
<keyword evidence="5" id="KW-0479">Metal-binding</keyword>
<dbReference type="EMBL" id="JAEMNV010000002">
    <property type="protein sequence ID" value="MBJ8338555.1"/>
    <property type="molecule type" value="Genomic_DNA"/>
</dbReference>
<accession>A0A934NNT2</accession>
<name>A0A934NNT2_9NOCA</name>
<comment type="caution">
    <text evidence="8">The sequence shown here is derived from an EMBL/GenBank/DDBJ whole genome shotgun (WGS) entry which is preliminary data.</text>
</comment>
<keyword evidence="5" id="KW-0186">Copper</keyword>
<feature type="binding site" evidence="5">
    <location>
        <position position="137"/>
    </location>
    <ligand>
        <name>Cu cation</name>
        <dbReference type="ChEBI" id="CHEBI:23378"/>
    </ligand>
</feature>
<evidence type="ECO:0000256" key="2">
    <source>
        <dbReference type="ARBA" id="ARBA00022448"/>
    </source>
</evidence>
<dbReference type="InterPro" id="IPR008972">
    <property type="entry name" value="Cupredoxin"/>
</dbReference>
<feature type="binding site" evidence="5">
    <location>
        <position position="98"/>
    </location>
    <ligand>
        <name>Cu cation</name>
        <dbReference type="ChEBI" id="CHEBI:23378"/>
    </ligand>
</feature>
<keyword evidence="3" id="KW-0574">Periplasm</keyword>
<evidence type="ECO:0000259" key="7">
    <source>
        <dbReference type="Pfam" id="PF13473"/>
    </source>
</evidence>
<evidence type="ECO:0000313" key="9">
    <source>
        <dbReference type="Proteomes" id="UP000655868"/>
    </source>
</evidence>
<dbReference type="RefSeq" id="WP_199703230.1">
    <property type="nucleotide sequence ID" value="NZ_JAEMNV010000002.1"/>
</dbReference>
<comment type="cofactor">
    <cofactor evidence="5">
        <name>Cu cation</name>
        <dbReference type="ChEBI" id="CHEBI:23378"/>
    </cofactor>
    <text evidence="5">Binds 1 copper ion per subunit.</text>
</comment>
<keyword evidence="4" id="KW-0249">Electron transport</keyword>
<feature type="chain" id="PRO_5038602962" evidence="6">
    <location>
        <begin position="29"/>
        <end position="147"/>
    </location>
</feature>
<comment type="subcellular location">
    <subcellularLocation>
        <location evidence="1">Periplasm</location>
    </subcellularLocation>
</comment>
<reference evidence="8" key="1">
    <citation type="submission" date="2020-12" db="EMBL/GenBank/DDBJ databases">
        <title>Antrihabitans popcorni sp. nov. and Antrihabitans auranticaus sp. nov., isolated from a larva cave.</title>
        <authorList>
            <person name="Lee S.D."/>
            <person name="Kim I.S."/>
        </authorList>
    </citation>
    <scope>NUCLEOTIDE SEQUENCE</scope>
    <source>
        <strain evidence="8">YC3-6</strain>
    </source>
</reference>